<keyword evidence="4 5" id="KW-0274">FAD</keyword>
<evidence type="ECO:0000256" key="3">
    <source>
        <dbReference type="ARBA" id="ARBA00022630"/>
    </source>
</evidence>
<dbReference type="SUPFAM" id="SSF47203">
    <property type="entry name" value="Acyl-CoA dehydrogenase C-terminal domain-like"/>
    <property type="match status" value="1"/>
</dbReference>
<dbReference type="PANTHER" id="PTHR43884">
    <property type="entry name" value="ACYL-COA DEHYDROGENASE"/>
    <property type="match status" value="1"/>
</dbReference>
<evidence type="ECO:0000259" key="7">
    <source>
        <dbReference type="Pfam" id="PF02770"/>
    </source>
</evidence>
<keyword evidence="10" id="KW-1185">Reference proteome</keyword>
<dbReference type="Pfam" id="PF02770">
    <property type="entry name" value="Acyl-CoA_dh_M"/>
    <property type="match status" value="1"/>
</dbReference>
<comment type="similarity">
    <text evidence="2 5">Belongs to the acyl-CoA dehydrogenase family.</text>
</comment>
<sequence>MDFALTEEQQMIQEAARQFADSELKPVAGELDKTGNRQLLLEKLKQLAELGFMGINIDPDFGGTGAGTIAFSLAITELARGCASTATTTSVTNMVAEVIQAVGNDGQKAKYLPKICSGEYAAGSFCLTEPGSGSDAAAMRTRAVKDGDDYVLNGSKLFISSAEFAGIFVVWAVTDSAAPKGKGISCFLVEAGTPGLVIGKAEEKMGQKASVTNEVAFEDCRIPAANLLGAENKGFRIAAGELAGGRIGIGSLALGIGLEALDCARDYIQEREQFGKKLAQFQGLQWQLADKYTEMESARLLLMQAAWQKDAGMNFGPAASMAKLYASEKANEACYVALQMHGGVGYTREFPLERMSRDVRITTIYEGTSEIQRLIIARHLLEGVR</sequence>
<name>A0ABW1YGU5_9GAMM</name>
<proteinExistence type="inferred from homology"/>
<dbReference type="RefSeq" id="WP_193194864.1">
    <property type="nucleotide sequence ID" value="NZ_JACZFR010000068.1"/>
</dbReference>
<evidence type="ECO:0000256" key="4">
    <source>
        <dbReference type="ARBA" id="ARBA00022827"/>
    </source>
</evidence>
<dbReference type="InterPro" id="IPR036250">
    <property type="entry name" value="AcylCo_DH-like_C"/>
</dbReference>
<comment type="caution">
    <text evidence="9">The sequence shown here is derived from an EMBL/GenBank/DDBJ whole genome shotgun (WGS) entry which is preliminary data.</text>
</comment>
<dbReference type="InterPro" id="IPR009100">
    <property type="entry name" value="AcylCoA_DH/oxidase_NM_dom_sf"/>
</dbReference>
<keyword evidence="5" id="KW-0560">Oxidoreductase</keyword>
<evidence type="ECO:0000313" key="9">
    <source>
        <dbReference type="EMBL" id="MFC6631949.1"/>
    </source>
</evidence>
<dbReference type="Proteomes" id="UP001596425">
    <property type="component" value="Unassembled WGS sequence"/>
</dbReference>
<reference evidence="10" key="1">
    <citation type="journal article" date="2019" name="Int. J. Syst. Evol. Microbiol.">
        <title>The Global Catalogue of Microorganisms (GCM) 10K type strain sequencing project: providing services to taxonomists for standard genome sequencing and annotation.</title>
        <authorList>
            <consortium name="The Broad Institute Genomics Platform"/>
            <consortium name="The Broad Institute Genome Sequencing Center for Infectious Disease"/>
            <person name="Wu L."/>
            <person name="Ma J."/>
        </authorList>
    </citation>
    <scope>NUCLEOTIDE SEQUENCE [LARGE SCALE GENOMIC DNA]</scope>
    <source>
        <strain evidence="10">CGMCC 1.13718</strain>
    </source>
</reference>
<keyword evidence="3 5" id="KW-0285">Flavoprotein</keyword>
<dbReference type="InterPro" id="IPR006091">
    <property type="entry name" value="Acyl-CoA_Oxase/DH_mid-dom"/>
</dbReference>
<dbReference type="SUPFAM" id="SSF56645">
    <property type="entry name" value="Acyl-CoA dehydrogenase NM domain-like"/>
    <property type="match status" value="1"/>
</dbReference>
<dbReference type="Gene3D" id="1.10.540.10">
    <property type="entry name" value="Acyl-CoA dehydrogenase/oxidase, N-terminal domain"/>
    <property type="match status" value="1"/>
</dbReference>
<evidence type="ECO:0000256" key="1">
    <source>
        <dbReference type="ARBA" id="ARBA00001974"/>
    </source>
</evidence>
<organism evidence="9 10">
    <name type="scientific">Microbulbifer taiwanensis</name>
    <dbReference type="NCBI Taxonomy" id="986746"/>
    <lineage>
        <taxon>Bacteria</taxon>
        <taxon>Pseudomonadati</taxon>
        <taxon>Pseudomonadota</taxon>
        <taxon>Gammaproteobacteria</taxon>
        <taxon>Cellvibrionales</taxon>
        <taxon>Microbulbiferaceae</taxon>
        <taxon>Microbulbifer</taxon>
    </lineage>
</organism>
<feature type="domain" description="Acyl-CoA dehydrogenase/oxidase C-terminal" evidence="6">
    <location>
        <begin position="232"/>
        <end position="381"/>
    </location>
</feature>
<evidence type="ECO:0000256" key="5">
    <source>
        <dbReference type="RuleBase" id="RU362125"/>
    </source>
</evidence>
<dbReference type="Pfam" id="PF00441">
    <property type="entry name" value="Acyl-CoA_dh_1"/>
    <property type="match status" value="1"/>
</dbReference>
<dbReference type="PANTHER" id="PTHR43884:SF12">
    <property type="entry name" value="ISOVALERYL-COA DEHYDROGENASE, MITOCHONDRIAL-RELATED"/>
    <property type="match status" value="1"/>
</dbReference>
<dbReference type="InterPro" id="IPR037069">
    <property type="entry name" value="AcylCoA_DH/ox_N_sf"/>
</dbReference>
<dbReference type="PIRSF" id="PIRSF016578">
    <property type="entry name" value="HsaA"/>
    <property type="match status" value="1"/>
</dbReference>
<feature type="domain" description="Acyl-CoA dehydrogenase/oxidase N-terminal" evidence="8">
    <location>
        <begin position="6"/>
        <end position="119"/>
    </location>
</feature>
<evidence type="ECO:0000256" key="2">
    <source>
        <dbReference type="ARBA" id="ARBA00009347"/>
    </source>
</evidence>
<gene>
    <name evidence="9" type="ORF">ACFQBM_01580</name>
</gene>
<evidence type="ECO:0000313" key="10">
    <source>
        <dbReference type="Proteomes" id="UP001596425"/>
    </source>
</evidence>
<comment type="cofactor">
    <cofactor evidence="1 5">
        <name>FAD</name>
        <dbReference type="ChEBI" id="CHEBI:57692"/>
    </cofactor>
</comment>
<dbReference type="InterPro" id="IPR009075">
    <property type="entry name" value="AcylCo_DH/oxidase_C"/>
</dbReference>
<accession>A0ABW1YGU5</accession>
<feature type="domain" description="Acyl-CoA oxidase/dehydrogenase middle" evidence="7">
    <location>
        <begin position="124"/>
        <end position="220"/>
    </location>
</feature>
<dbReference type="Gene3D" id="2.40.110.10">
    <property type="entry name" value="Butyryl-CoA Dehydrogenase, subunit A, domain 2"/>
    <property type="match status" value="1"/>
</dbReference>
<dbReference type="PROSITE" id="PS00072">
    <property type="entry name" value="ACYL_COA_DH_1"/>
    <property type="match status" value="1"/>
</dbReference>
<dbReference type="EMBL" id="JBHSVR010000001">
    <property type="protein sequence ID" value="MFC6631949.1"/>
    <property type="molecule type" value="Genomic_DNA"/>
</dbReference>
<dbReference type="PROSITE" id="PS00073">
    <property type="entry name" value="ACYL_COA_DH_2"/>
    <property type="match status" value="1"/>
</dbReference>
<dbReference type="Gene3D" id="1.20.140.10">
    <property type="entry name" value="Butyryl-CoA Dehydrogenase, subunit A, domain 3"/>
    <property type="match status" value="1"/>
</dbReference>
<evidence type="ECO:0000259" key="6">
    <source>
        <dbReference type="Pfam" id="PF00441"/>
    </source>
</evidence>
<dbReference type="Pfam" id="PF02771">
    <property type="entry name" value="Acyl-CoA_dh_N"/>
    <property type="match status" value="1"/>
</dbReference>
<dbReference type="InterPro" id="IPR013786">
    <property type="entry name" value="AcylCoA_DH/ox_N"/>
</dbReference>
<evidence type="ECO:0000259" key="8">
    <source>
        <dbReference type="Pfam" id="PF02771"/>
    </source>
</evidence>
<dbReference type="InterPro" id="IPR046373">
    <property type="entry name" value="Acyl-CoA_Oxase/DH_mid-dom_sf"/>
</dbReference>
<protein>
    <submittedName>
        <fullName evidence="9">Acyl-CoA dehydrogenase family protein</fullName>
    </submittedName>
</protein>
<dbReference type="InterPro" id="IPR006089">
    <property type="entry name" value="Acyl-CoA_DH_CS"/>
</dbReference>